<evidence type="ECO:0000313" key="2">
    <source>
        <dbReference type="Proteomes" id="UP000814128"/>
    </source>
</evidence>
<evidence type="ECO:0000313" key="1">
    <source>
        <dbReference type="EMBL" id="KAI0032088.1"/>
    </source>
</evidence>
<sequence length="131" mass="13594">MLKLLIALVALATASAAAPLTGNAEIDAWLATTNATMTYIGSTTFNPLNTQVIYCNRRANNVCGGACSYYNGGATCLDAPSTQCLWASNNVAFCDRGGCTHSCNQFSSCGTRLDGGFCYTPGTRSILVGTA</sequence>
<reference evidence="1" key="2">
    <citation type="journal article" date="2022" name="New Phytol.">
        <title>Evolutionary transition to the ectomycorrhizal habit in the genomes of a hyperdiverse lineage of mushroom-forming fungi.</title>
        <authorList>
            <person name="Looney B."/>
            <person name="Miyauchi S."/>
            <person name="Morin E."/>
            <person name="Drula E."/>
            <person name="Courty P.E."/>
            <person name="Kohler A."/>
            <person name="Kuo A."/>
            <person name="LaButti K."/>
            <person name="Pangilinan J."/>
            <person name="Lipzen A."/>
            <person name="Riley R."/>
            <person name="Andreopoulos W."/>
            <person name="He G."/>
            <person name="Johnson J."/>
            <person name="Nolan M."/>
            <person name="Tritt A."/>
            <person name="Barry K.W."/>
            <person name="Grigoriev I.V."/>
            <person name="Nagy L.G."/>
            <person name="Hibbett D."/>
            <person name="Henrissat B."/>
            <person name="Matheny P.B."/>
            <person name="Labbe J."/>
            <person name="Martin F.M."/>
        </authorList>
    </citation>
    <scope>NUCLEOTIDE SEQUENCE</scope>
    <source>
        <strain evidence="1">EC-137</strain>
    </source>
</reference>
<dbReference type="Proteomes" id="UP000814128">
    <property type="component" value="Unassembled WGS sequence"/>
</dbReference>
<proteinExistence type="predicted"/>
<dbReference type="EMBL" id="MU273557">
    <property type="protein sequence ID" value="KAI0032088.1"/>
    <property type="molecule type" value="Genomic_DNA"/>
</dbReference>
<protein>
    <submittedName>
        <fullName evidence="1">Uncharacterized protein</fullName>
    </submittedName>
</protein>
<keyword evidence="2" id="KW-1185">Reference proteome</keyword>
<organism evidence="1 2">
    <name type="scientific">Vararia minispora EC-137</name>
    <dbReference type="NCBI Taxonomy" id="1314806"/>
    <lineage>
        <taxon>Eukaryota</taxon>
        <taxon>Fungi</taxon>
        <taxon>Dikarya</taxon>
        <taxon>Basidiomycota</taxon>
        <taxon>Agaricomycotina</taxon>
        <taxon>Agaricomycetes</taxon>
        <taxon>Russulales</taxon>
        <taxon>Lachnocladiaceae</taxon>
        <taxon>Vararia</taxon>
    </lineage>
</organism>
<name>A0ACB8QKH1_9AGAM</name>
<reference evidence="1" key="1">
    <citation type="submission" date="2021-02" db="EMBL/GenBank/DDBJ databases">
        <authorList>
            <consortium name="DOE Joint Genome Institute"/>
            <person name="Ahrendt S."/>
            <person name="Looney B.P."/>
            <person name="Miyauchi S."/>
            <person name="Morin E."/>
            <person name="Drula E."/>
            <person name="Courty P.E."/>
            <person name="Chicoki N."/>
            <person name="Fauchery L."/>
            <person name="Kohler A."/>
            <person name="Kuo A."/>
            <person name="Labutti K."/>
            <person name="Pangilinan J."/>
            <person name="Lipzen A."/>
            <person name="Riley R."/>
            <person name="Andreopoulos W."/>
            <person name="He G."/>
            <person name="Johnson J."/>
            <person name="Barry K.W."/>
            <person name="Grigoriev I.V."/>
            <person name="Nagy L."/>
            <person name="Hibbett D."/>
            <person name="Henrissat B."/>
            <person name="Matheny P.B."/>
            <person name="Labbe J."/>
            <person name="Martin F."/>
        </authorList>
    </citation>
    <scope>NUCLEOTIDE SEQUENCE</scope>
    <source>
        <strain evidence="1">EC-137</strain>
    </source>
</reference>
<comment type="caution">
    <text evidence="1">The sequence shown here is derived from an EMBL/GenBank/DDBJ whole genome shotgun (WGS) entry which is preliminary data.</text>
</comment>
<accession>A0ACB8QKH1</accession>
<gene>
    <name evidence="1" type="ORF">K488DRAFT_78670</name>
</gene>